<gene>
    <name evidence="7" type="ORF">MEA186_22586</name>
</gene>
<evidence type="ECO:0000313" key="7">
    <source>
        <dbReference type="EMBL" id="EHH09665.1"/>
    </source>
</evidence>
<dbReference type="PATRIC" id="fig|1082933.3.peg.4401"/>
<dbReference type="GO" id="GO:0051287">
    <property type="term" value="F:NAD binding"/>
    <property type="evidence" value="ECO:0007669"/>
    <property type="project" value="InterPro"/>
</dbReference>
<evidence type="ECO:0000259" key="6">
    <source>
        <dbReference type="Pfam" id="PF02826"/>
    </source>
</evidence>
<feature type="domain" description="D-isomer specific 2-hydroxyacid dehydrogenase NAD-binding" evidence="6">
    <location>
        <begin position="116"/>
        <end position="293"/>
    </location>
</feature>
<dbReference type="eggNOG" id="COG1052">
    <property type="taxonomic scope" value="Bacteria"/>
</dbReference>
<evidence type="ECO:0000313" key="8">
    <source>
        <dbReference type="Proteomes" id="UP000002949"/>
    </source>
</evidence>
<dbReference type="InterPro" id="IPR006140">
    <property type="entry name" value="D-isomer_DH_NAD-bd"/>
</dbReference>
<evidence type="ECO:0000256" key="1">
    <source>
        <dbReference type="ARBA" id="ARBA00005854"/>
    </source>
</evidence>
<evidence type="ECO:0000256" key="2">
    <source>
        <dbReference type="ARBA" id="ARBA00023002"/>
    </source>
</evidence>
<keyword evidence="3" id="KW-0520">NAD</keyword>
<dbReference type="FunFam" id="3.40.50.720:FF:000203">
    <property type="entry name" value="D-3-phosphoglycerate dehydrogenase (SerA)"/>
    <property type="match status" value="1"/>
</dbReference>
<organism evidence="7 8">
    <name type="scientific">Mesorhizobium amorphae CCNWGS0123</name>
    <dbReference type="NCBI Taxonomy" id="1082933"/>
    <lineage>
        <taxon>Bacteria</taxon>
        <taxon>Pseudomonadati</taxon>
        <taxon>Pseudomonadota</taxon>
        <taxon>Alphaproteobacteria</taxon>
        <taxon>Hyphomicrobiales</taxon>
        <taxon>Phyllobacteriaceae</taxon>
        <taxon>Mesorhizobium</taxon>
    </lineage>
</organism>
<sequence>MTIPRVVVTQRFFDDETTAYLRANGCEVDIAESSKVEGDGHLTHDQLVGILSGADAWIVGHARVTRELLEALPELKIVARRGVGYERVDVEAARALGRVVTIAAGGNDASVADHALGLMLAVGRRLRETQMNMVAGNWTILISSDLYRKTVGLIGLGRIGRNVVQRLKGFEARILVSARTVDEAYAEANGITYVDVETLLRDSDYVSLHAPLSATTRNLINKDTLALMKPTAVLINTARGGLVEDRDLLEALKGGTIAGAGLDVFLSETDPGYRSVSDELVALPNVVASPHSAASSVEGLARTNMVAAQCVIVVLNGRDPPSGCVVADGRGRASR</sequence>
<reference evidence="7 8" key="1">
    <citation type="journal article" date="2012" name="J. Bacteriol.">
        <title>Draft Genome Sequence of Plant Growth-Promoting Rhizobium Mesorhizobium amorphae, Isolated from Zinc-Lead Mine Tailings.</title>
        <authorList>
            <person name="Hao X."/>
            <person name="Lin Y."/>
            <person name="Johnstone L."/>
            <person name="Baltrus D.A."/>
            <person name="Miller S.J."/>
            <person name="Wei G."/>
            <person name="Rensing C."/>
        </authorList>
    </citation>
    <scope>NUCLEOTIDE SEQUENCE [LARGE SCALE GENOMIC DNA]</scope>
    <source>
        <strain evidence="7 8">CCNWGS0123</strain>
    </source>
</reference>
<dbReference type="Proteomes" id="UP000002949">
    <property type="component" value="Unassembled WGS sequence"/>
</dbReference>
<evidence type="ECO:0000259" key="5">
    <source>
        <dbReference type="Pfam" id="PF00389"/>
    </source>
</evidence>
<dbReference type="CDD" id="cd12172">
    <property type="entry name" value="PGDH_like_2"/>
    <property type="match status" value="1"/>
</dbReference>
<dbReference type="InterPro" id="IPR029753">
    <property type="entry name" value="D-isomer_DH_CS"/>
</dbReference>
<comment type="similarity">
    <text evidence="1 4">Belongs to the D-isomer specific 2-hydroxyacid dehydrogenase family.</text>
</comment>
<dbReference type="Gene3D" id="3.40.50.720">
    <property type="entry name" value="NAD(P)-binding Rossmann-like Domain"/>
    <property type="match status" value="2"/>
</dbReference>
<dbReference type="InterPro" id="IPR036291">
    <property type="entry name" value="NAD(P)-bd_dom_sf"/>
</dbReference>
<evidence type="ECO:0000256" key="3">
    <source>
        <dbReference type="ARBA" id="ARBA00023027"/>
    </source>
</evidence>
<dbReference type="Pfam" id="PF00389">
    <property type="entry name" value="2-Hacid_dh"/>
    <property type="match status" value="1"/>
</dbReference>
<keyword evidence="8" id="KW-1185">Reference proteome</keyword>
<name>G6YEX2_9HYPH</name>
<dbReference type="SUPFAM" id="SSF51735">
    <property type="entry name" value="NAD(P)-binding Rossmann-fold domains"/>
    <property type="match status" value="1"/>
</dbReference>
<dbReference type="PROSITE" id="PS00671">
    <property type="entry name" value="D_2_HYDROXYACID_DH_3"/>
    <property type="match status" value="1"/>
</dbReference>
<accession>G6YEX2</accession>
<keyword evidence="2 4" id="KW-0560">Oxidoreductase</keyword>
<dbReference type="EMBL" id="AGSN01000149">
    <property type="protein sequence ID" value="EHH09665.1"/>
    <property type="molecule type" value="Genomic_DNA"/>
</dbReference>
<dbReference type="InterPro" id="IPR006139">
    <property type="entry name" value="D-isomer_2_OHA_DH_cat_dom"/>
</dbReference>
<dbReference type="STRING" id="1082933.A6B35_10400"/>
<evidence type="ECO:0000256" key="4">
    <source>
        <dbReference type="RuleBase" id="RU003719"/>
    </source>
</evidence>
<dbReference type="AlphaFoldDB" id="G6YEX2"/>
<proteinExistence type="inferred from homology"/>
<dbReference type="SUPFAM" id="SSF52283">
    <property type="entry name" value="Formate/glycerate dehydrogenase catalytic domain-like"/>
    <property type="match status" value="1"/>
</dbReference>
<protein>
    <submittedName>
        <fullName evidence="7">D-isomer specific 2-hydroxyacid dehydrogenase NAD-binding protein</fullName>
    </submittedName>
</protein>
<dbReference type="RefSeq" id="WP_006204212.1">
    <property type="nucleotide sequence ID" value="NZ_AGSN01000149.1"/>
</dbReference>
<dbReference type="GO" id="GO:0016616">
    <property type="term" value="F:oxidoreductase activity, acting on the CH-OH group of donors, NAD or NADP as acceptor"/>
    <property type="evidence" value="ECO:0007669"/>
    <property type="project" value="InterPro"/>
</dbReference>
<dbReference type="Pfam" id="PF02826">
    <property type="entry name" value="2-Hacid_dh_C"/>
    <property type="match status" value="1"/>
</dbReference>
<feature type="domain" description="D-isomer specific 2-hydroxyacid dehydrogenase catalytic" evidence="5">
    <location>
        <begin position="7"/>
        <end position="321"/>
    </location>
</feature>
<dbReference type="OrthoDB" id="9793626at2"/>
<dbReference type="PANTHER" id="PTHR42789">
    <property type="entry name" value="D-ISOMER SPECIFIC 2-HYDROXYACID DEHYDROGENASE FAMILY PROTEIN (AFU_ORTHOLOGUE AFUA_6G10090)"/>
    <property type="match status" value="1"/>
</dbReference>
<dbReference type="KEGG" id="mamo:A6B35_10400"/>
<dbReference type="PANTHER" id="PTHR42789:SF1">
    <property type="entry name" value="D-ISOMER SPECIFIC 2-HYDROXYACID DEHYDROGENASE FAMILY PROTEIN (AFU_ORTHOLOGUE AFUA_6G10090)"/>
    <property type="match status" value="1"/>
</dbReference>
<dbReference type="InterPro" id="IPR050857">
    <property type="entry name" value="D-2-hydroxyacid_DH"/>
</dbReference>